<sequence length="70" mass="7440">MRRRDGDGTHDAAGEVGSRRSDDVEKGVLDIGIAALGEGVELRNAAHNLFLRLLRRCGERGEPVGEAGNA</sequence>
<evidence type="ECO:0000256" key="1">
    <source>
        <dbReference type="SAM" id="MobiDB-lite"/>
    </source>
</evidence>
<dbReference type="Proteomes" id="UP000268623">
    <property type="component" value="Unassembled WGS sequence"/>
</dbReference>
<evidence type="ECO:0000313" key="3">
    <source>
        <dbReference type="Proteomes" id="UP000268623"/>
    </source>
</evidence>
<evidence type="ECO:0000313" key="2">
    <source>
        <dbReference type="EMBL" id="RNJ48647.1"/>
    </source>
</evidence>
<gene>
    <name evidence="2" type="ORF">D1O30_02390</name>
</gene>
<dbReference type="AlphaFoldDB" id="A0A3M9XKA0"/>
<accession>A0A3M9XKA0</accession>
<feature type="region of interest" description="Disordered" evidence="1">
    <location>
        <begin position="1"/>
        <end position="21"/>
    </location>
</feature>
<keyword evidence="3" id="KW-1185">Reference proteome</keyword>
<dbReference type="EMBL" id="QWDD01000001">
    <property type="protein sequence ID" value="RNJ48647.1"/>
    <property type="molecule type" value="Genomic_DNA"/>
</dbReference>
<proteinExistence type="predicted"/>
<reference evidence="2 3" key="1">
    <citation type="submission" date="2018-08" db="EMBL/GenBank/DDBJ databases">
        <title>Genome sequence of Methylocystis hirsuta CSC1, a methanotroph able to accumulate PHAs.</title>
        <authorList>
            <person name="Bordel S."/>
            <person name="Rodriguez E."/>
            <person name="Gancedo J."/>
            <person name="Munoz R."/>
        </authorList>
    </citation>
    <scope>NUCLEOTIDE SEQUENCE [LARGE SCALE GENOMIC DNA]</scope>
    <source>
        <strain evidence="2 3">CSC1</strain>
    </source>
</reference>
<protein>
    <submittedName>
        <fullName evidence="2">Uncharacterized protein</fullName>
    </submittedName>
</protein>
<organism evidence="2 3">
    <name type="scientific">Methylocystis hirsuta</name>
    <dbReference type="NCBI Taxonomy" id="369798"/>
    <lineage>
        <taxon>Bacteria</taxon>
        <taxon>Pseudomonadati</taxon>
        <taxon>Pseudomonadota</taxon>
        <taxon>Alphaproteobacteria</taxon>
        <taxon>Hyphomicrobiales</taxon>
        <taxon>Methylocystaceae</taxon>
        <taxon>Methylocystis</taxon>
    </lineage>
</organism>
<name>A0A3M9XKA0_9HYPH</name>
<comment type="caution">
    <text evidence="2">The sequence shown here is derived from an EMBL/GenBank/DDBJ whole genome shotgun (WGS) entry which is preliminary data.</text>
</comment>